<sequence>MARGQHLSLGQYVFLVEDAHCWDKLRWPFEQQDISRRLAIVRDYRNDLAHWAVDAPAEDAAALAATGGLLKLLKLVDHDPAV</sequence>
<keyword evidence="2" id="KW-1185">Reference proteome</keyword>
<name>A0ABT0UH01_9ACTN</name>
<dbReference type="Proteomes" id="UP001431429">
    <property type="component" value="Unassembled WGS sequence"/>
</dbReference>
<protein>
    <recommendedName>
        <fullName evidence="3">Swt1-like HEPN domain-containing protein</fullName>
    </recommendedName>
</protein>
<evidence type="ECO:0000313" key="2">
    <source>
        <dbReference type="Proteomes" id="UP001431429"/>
    </source>
</evidence>
<accession>A0ABT0UH01</accession>
<reference evidence="1" key="1">
    <citation type="submission" date="2022-06" db="EMBL/GenBank/DDBJ databases">
        <title>Genome public.</title>
        <authorList>
            <person name="Sun Q."/>
        </authorList>
    </citation>
    <scope>NUCLEOTIDE SEQUENCE</scope>
    <source>
        <strain evidence="1">CWNU-1</strain>
    </source>
</reference>
<proteinExistence type="predicted"/>
<organism evidence="1 2">
    <name type="scientific">Streptomyces albipurpureus</name>
    <dbReference type="NCBI Taxonomy" id="2897419"/>
    <lineage>
        <taxon>Bacteria</taxon>
        <taxon>Bacillati</taxon>
        <taxon>Actinomycetota</taxon>
        <taxon>Actinomycetes</taxon>
        <taxon>Kitasatosporales</taxon>
        <taxon>Streptomycetaceae</taxon>
        <taxon>Streptomyces</taxon>
    </lineage>
</organism>
<comment type="caution">
    <text evidence="1">The sequence shown here is derived from an EMBL/GenBank/DDBJ whole genome shotgun (WGS) entry which is preliminary data.</text>
</comment>
<evidence type="ECO:0000313" key="1">
    <source>
        <dbReference type="EMBL" id="MCM2387907.1"/>
    </source>
</evidence>
<dbReference type="EMBL" id="JAMQAW010000006">
    <property type="protein sequence ID" value="MCM2387907.1"/>
    <property type="molecule type" value="Genomic_DNA"/>
</dbReference>
<gene>
    <name evidence="1" type="ORF">NBG84_06195</name>
</gene>
<evidence type="ECO:0008006" key="3">
    <source>
        <dbReference type="Google" id="ProtNLM"/>
    </source>
</evidence>
<dbReference type="RefSeq" id="WP_250918253.1">
    <property type="nucleotide sequence ID" value="NZ_JAMQAW010000006.1"/>
</dbReference>